<gene>
    <name evidence="4" type="ORF">C900_01440</name>
</gene>
<dbReference type="Proteomes" id="UP000011135">
    <property type="component" value="Unassembled WGS sequence"/>
</dbReference>
<evidence type="ECO:0000256" key="2">
    <source>
        <dbReference type="ARBA" id="ARBA00023172"/>
    </source>
</evidence>
<dbReference type="AlphaFoldDB" id="L8JYH5"/>
<dbReference type="InterPro" id="IPR050090">
    <property type="entry name" value="Tyrosine_recombinase_XerCD"/>
</dbReference>
<dbReference type="Gene3D" id="1.10.443.10">
    <property type="entry name" value="Intergrase catalytic core"/>
    <property type="match status" value="1"/>
</dbReference>
<evidence type="ECO:0000313" key="4">
    <source>
        <dbReference type="EMBL" id="ELR73830.1"/>
    </source>
</evidence>
<accession>L8JYH5</accession>
<evidence type="ECO:0000256" key="1">
    <source>
        <dbReference type="ARBA" id="ARBA00022829"/>
    </source>
</evidence>
<dbReference type="PROSITE" id="PS51898">
    <property type="entry name" value="TYR_RECOMBINASE"/>
    <property type="match status" value="1"/>
</dbReference>
<keyword evidence="1" id="KW-0159">Chromosome partition</keyword>
<dbReference type="EMBL" id="AMZN01000002">
    <property type="protein sequence ID" value="ELR73830.1"/>
    <property type="molecule type" value="Genomic_DNA"/>
</dbReference>
<dbReference type="PANTHER" id="PTHR30349">
    <property type="entry name" value="PHAGE INTEGRASE-RELATED"/>
    <property type="match status" value="1"/>
</dbReference>
<name>L8JYH5_9BACT</name>
<keyword evidence="2" id="KW-0233">DNA recombination</keyword>
<reference evidence="4 5" key="1">
    <citation type="submission" date="2012-12" db="EMBL/GenBank/DDBJ databases">
        <title>Genome assembly of Fulvivirga imtechensis AK7.</title>
        <authorList>
            <person name="Nupur N."/>
            <person name="Khatri I."/>
            <person name="Kumar R."/>
            <person name="Subramanian S."/>
            <person name="Pinnaka A."/>
        </authorList>
    </citation>
    <scope>NUCLEOTIDE SEQUENCE [LARGE SCALE GENOMIC DNA]</scope>
    <source>
        <strain evidence="4 5">AK7</strain>
    </source>
</reference>
<dbReference type="STRING" id="1237149.C900_01440"/>
<protein>
    <submittedName>
        <fullName evidence="4">Putative tyrosine recombinase</fullName>
    </submittedName>
</protein>
<proteinExistence type="predicted"/>
<dbReference type="SUPFAM" id="SSF56349">
    <property type="entry name" value="DNA breaking-rejoining enzymes"/>
    <property type="match status" value="1"/>
</dbReference>
<evidence type="ECO:0000313" key="5">
    <source>
        <dbReference type="Proteomes" id="UP000011135"/>
    </source>
</evidence>
<keyword evidence="5" id="KW-1185">Reference proteome</keyword>
<dbReference type="GO" id="GO:0003677">
    <property type="term" value="F:DNA binding"/>
    <property type="evidence" value="ECO:0007669"/>
    <property type="project" value="InterPro"/>
</dbReference>
<dbReference type="InterPro" id="IPR011010">
    <property type="entry name" value="DNA_brk_join_enz"/>
</dbReference>
<dbReference type="Pfam" id="PF00589">
    <property type="entry name" value="Phage_integrase"/>
    <property type="match status" value="1"/>
</dbReference>
<dbReference type="eggNOG" id="COG4974">
    <property type="taxonomic scope" value="Bacteria"/>
</dbReference>
<sequence>MDRAAKKAGIRRKVTPHMLRHSFATHLLEVGTDLRHIQVLLGHNSCKTTEMYTHVAINSFKNIKNLLD</sequence>
<dbReference type="GO" id="GO:0007059">
    <property type="term" value="P:chromosome segregation"/>
    <property type="evidence" value="ECO:0007669"/>
    <property type="project" value="UniProtKB-KW"/>
</dbReference>
<dbReference type="PATRIC" id="fig|1237149.3.peg.204"/>
<feature type="domain" description="Tyr recombinase" evidence="3">
    <location>
        <begin position="1"/>
        <end position="68"/>
    </location>
</feature>
<organism evidence="4 5">
    <name type="scientific">Fulvivirga imtechensis AK7</name>
    <dbReference type="NCBI Taxonomy" id="1237149"/>
    <lineage>
        <taxon>Bacteria</taxon>
        <taxon>Pseudomonadati</taxon>
        <taxon>Bacteroidota</taxon>
        <taxon>Cytophagia</taxon>
        <taxon>Cytophagales</taxon>
        <taxon>Fulvivirgaceae</taxon>
        <taxon>Fulvivirga</taxon>
    </lineage>
</organism>
<comment type="caution">
    <text evidence="4">The sequence shown here is derived from an EMBL/GenBank/DDBJ whole genome shotgun (WGS) entry which is preliminary data.</text>
</comment>
<dbReference type="InterPro" id="IPR013762">
    <property type="entry name" value="Integrase-like_cat_sf"/>
</dbReference>
<dbReference type="GO" id="GO:0006310">
    <property type="term" value="P:DNA recombination"/>
    <property type="evidence" value="ECO:0007669"/>
    <property type="project" value="UniProtKB-KW"/>
</dbReference>
<dbReference type="GO" id="GO:0015074">
    <property type="term" value="P:DNA integration"/>
    <property type="evidence" value="ECO:0007669"/>
    <property type="project" value="InterPro"/>
</dbReference>
<dbReference type="InterPro" id="IPR002104">
    <property type="entry name" value="Integrase_catalytic"/>
</dbReference>
<evidence type="ECO:0000259" key="3">
    <source>
        <dbReference type="PROSITE" id="PS51898"/>
    </source>
</evidence>
<dbReference type="PANTHER" id="PTHR30349:SF81">
    <property type="entry name" value="TYROSINE RECOMBINASE XERC"/>
    <property type="match status" value="1"/>
</dbReference>